<feature type="transmembrane region" description="Helical" evidence="2">
    <location>
        <begin position="123"/>
        <end position="143"/>
    </location>
</feature>
<dbReference type="InterPro" id="IPR029058">
    <property type="entry name" value="AB_hydrolase_fold"/>
</dbReference>
<dbReference type="Proteomes" id="UP000827284">
    <property type="component" value="Unassembled WGS sequence"/>
</dbReference>
<evidence type="ECO:0000256" key="1">
    <source>
        <dbReference type="ARBA" id="ARBA00022801"/>
    </source>
</evidence>
<reference evidence="4" key="1">
    <citation type="submission" date="2021-11" db="EMBL/GenBank/DDBJ databases">
        <authorList>
            <person name="Herlambang A."/>
            <person name="Guo Y."/>
            <person name="Takashima Y."/>
            <person name="Nishizawa T."/>
        </authorList>
    </citation>
    <scope>NUCLEOTIDE SEQUENCE</scope>
    <source>
        <strain evidence="4">E1425</strain>
    </source>
</reference>
<dbReference type="GO" id="GO:0004061">
    <property type="term" value="F:arylformamidase activity"/>
    <property type="evidence" value="ECO:0007669"/>
    <property type="project" value="TreeGrafter"/>
</dbReference>
<dbReference type="InterPro" id="IPR049492">
    <property type="entry name" value="BD-FAE-like_dom"/>
</dbReference>
<evidence type="ECO:0000256" key="2">
    <source>
        <dbReference type="SAM" id="Phobius"/>
    </source>
</evidence>
<keyword evidence="5" id="KW-1185">Reference proteome</keyword>
<proteinExistence type="predicted"/>
<evidence type="ECO:0000313" key="5">
    <source>
        <dbReference type="Proteomes" id="UP000827284"/>
    </source>
</evidence>
<dbReference type="OrthoDB" id="6495301at2759"/>
<feature type="transmembrane region" description="Helical" evidence="2">
    <location>
        <begin position="73"/>
        <end position="97"/>
    </location>
</feature>
<keyword evidence="2" id="KW-0812">Transmembrane</keyword>
<dbReference type="Gene3D" id="3.40.50.1820">
    <property type="entry name" value="alpha/beta hydrolase"/>
    <property type="match status" value="1"/>
</dbReference>
<reference evidence="4" key="2">
    <citation type="journal article" date="2022" name="Microbiol. Resour. Announc.">
        <title>Whole-Genome Sequence of Entomortierella parvispora E1425, a Mucoromycotan Fungus Associated with Burkholderiaceae-Related Endosymbiotic Bacteria.</title>
        <authorList>
            <person name="Herlambang A."/>
            <person name="Guo Y."/>
            <person name="Takashima Y."/>
            <person name="Narisawa K."/>
            <person name="Ohta H."/>
            <person name="Nishizawa T."/>
        </authorList>
    </citation>
    <scope>NUCLEOTIDE SEQUENCE</scope>
    <source>
        <strain evidence="4">E1425</strain>
    </source>
</reference>
<keyword evidence="2" id="KW-1133">Transmembrane helix</keyword>
<organism evidence="4 5">
    <name type="scientific">Entomortierella parvispora</name>
    <dbReference type="NCBI Taxonomy" id="205924"/>
    <lineage>
        <taxon>Eukaryota</taxon>
        <taxon>Fungi</taxon>
        <taxon>Fungi incertae sedis</taxon>
        <taxon>Mucoromycota</taxon>
        <taxon>Mortierellomycotina</taxon>
        <taxon>Mortierellomycetes</taxon>
        <taxon>Mortierellales</taxon>
        <taxon>Mortierellaceae</taxon>
        <taxon>Entomortierella</taxon>
    </lineage>
</organism>
<accession>A0A9P3HIH1</accession>
<evidence type="ECO:0000313" key="4">
    <source>
        <dbReference type="EMBL" id="GJJ77028.1"/>
    </source>
</evidence>
<comment type="caution">
    <text evidence="4">The sequence shown here is derived from an EMBL/GenBank/DDBJ whole genome shotgun (WGS) entry which is preliminary data.</text>
</comment>
<keyword evidence="2" id="KW-0472">Membrane</keyword>
<gene>
    <name evidence="4" type="ORF">EMPS_09387</name>
</gene>
<dbReference type="Pfam" id="PF20434">
    <property type="entry name" value="BD-FAE"/>
    <property type="match status" value="1"/>
</dbReference>
<evidence type="ECO:0000259" key="3">
    <source>
        <dbReference type="Pfam" id="PF20434"/>
    </source>
</evidence>
<dbReference type="PANTHER" id="PTHR48081">
    <property type="entry name" value="AB HYDROLASE SUPERFAMILY PROTEIN C4A8.06C"/>
    <property type="match status" value="1"/>
</dbReference>
<dbReference type="SUPFAM" id="SSF53474">
    <property type="entry name" value="alpha/beta-Hydrolases"/>
    <property type="match status" value="1"/>
</dbReference>
<name>A0A9P3HIH1_9FUNG</name>
<feature type="domain" description="BD-FAE-like" evidence="3">
    <location>
        <begin position="190"/>
        <end position="433"/>
    </location>
</feature>
<dbReference type="AlphaFoldDB" id="A0A9P3HIH1"/>
<dbReference type="InterPro" id="IPR050300">
    <property type="entry name" value="GDXG_lipolytic_enzyme"/>
</dbReference>
<protein>
    <submittedName>
        <fullName evidence="4">Prenylcysteine alpha-carboxyl methylesterase</fullName>
    </submittedName>
</protein>
<dbReference type="PANTHER" id="PTHR48081:SF33">
    <property type="entry name" value="KYNURENINE FORMAMIDASE"/>
    <property type="match status" value="1"/>
</dbReference>
<keyword evidence="1" id="KW-0378">Hydrolase</keyword>
<dbReference type="EMBL" id="BQFW01000013">
    <property type="protein sequence ID" value="GJJ77028.1"/>
    <property type="molecule type" value="Genomic_DNA"/>
</dbReference>
<sequence length="483" mass="53397">MSPSQVHSHPHSHGHSNLNAFTLQDQLYATKSTALSRNNSYSAALSSPQSTSTDEVLERDTFKLVLLSTSGLFLIYHLPLLVFSIVTVMYLLTWFVYSTYGYRRLTLTTLPLDPLRIVKLNRILFFTNIPTNISLVPVGLALAKYRLWTMRGSKGLIMNIPYNKKRPGKTLDVYVPEHAKVDQGSSEDDRPLLPVVVFIYGGSWCSGSKTIYTLIGAQFRALGYVTVIPDYTTFPGGLVKDMQDDIQMALQWTGRNCRAYGGNPDRIFLMGHSAGAHLSALTIVHNSVKKALKEASTAQSTVLSAFMAKRHHPSVADDYDNQADHEMDDEDDTSLPRIHGMILCSGVYEIGAHLEHEKIRGVEEVSVMSRVMGESPLTFGINSPTTMVQEILRDSSFLQQKARGHLPTKILIVHGAEDKTVPSISSVRLHKALQSLHLDSGSIRLKVFPAMAHQAPVVGMMPSLKGPGPFCQTLLDEYAAFIS</sequence>